<evidence type="ECO:0000313" key="18">
    <source>
        <dbReference type="Proteomes" id="UP001145481"/>
    </source>
</evidence>
<feature type="transmembrane region" description="Helical" evidence="15">
    <location>
        <begin position="45"/>
        <end position="65"/>
    </location>
</feature>
<dbReference type="Proteomes" id="UP001145481">
    <property type="component" value="Unassembled WGS sequence"/>
</dbReference>
<keyword evidence="4 14" id="KW-1003">Cell membrane</keyword>
<dbReference type="EMBL" id="JANJHC010000011">
    <property type="protein sequence ID" value="MDA5623203.1"/>
    <property type="molecule type" value="Genomic_DNA"/>
</dbReference>
<proteinExistence type="inferred from homology"/>
<comment type="caution">
    <text evidence="16">The sequence shown here is derived from an EMBL/GenBank/DDBJ whole genome shotgun (WGS) entry which is preliminary data.</text>
</comment>
<comment type="subcellular location">
    <subcellularLocation>
        <location evidence="1">Cell inner membrane</location>
        <topology evidence="1">Multi-pass membrane protein</topology>
    </subcellularLocation>
    <subcellularLocation>
        <location evidence="14">Cell membrane</location>
        <topology evidence="14">Multi-pass membrane protein</topology>
    </subcellularLocation>
</comment>
<dbReference type="InterPro" id="IPR050183">
    <property type="entry name" value="DsbB"/>
</dbReference>
<evidence type="ECO:0000256" key="9">
    <source>
        <dbReference type="ARBA" id="ARBA00023002"/>
    </source>
</evidence>
<dbReference type="Pfam" id="PF02600">
    <property type="entry name" value="DsbB"/>
    <property type="match status" value="1"/>
</dbReference>
<keyword evidence="8 14" id="KW-1133">Transmembrane helix</keyword>
<dbReference type="AlphaFoldDB" id="A0A1E3XLS2"/>
<feature type="topological domain" description="Periplasmic" evidence="14">
    <location>
        <begin position="32"/>
        <end position="49"/>
    </location>
</feature>
<comment type="similarity">
    <text evidence="2 14">Belongs to the DsbB family.</text>
</comment>
<reference evidence="17" key="2">
    <citation type="submission" date="2022-07" db="EMBL/GenBank/DDBJ databases">
        <title>Sequence of Pasteurella multocoda 17BRD-035.</title>
        <authorList>
            <person name="Roy Chowdhury P."/>
            <person name="Alhamami T."/>
            <person name="Trott D.J."/>
            <person name="Djordvevic S.P."/>
        </authorList>
    </citation>
    <scope>NUCLEOTIDE SEQUENCE</scope>
    <source>
        <strain evidence="17">17BRD-035</strain>
    </source>
</reference>
<dbReference type="GeneID" id="77207385"/>
<dbReference type="GO" id="GO:0006457">
    <property type="term" value="P:protein folding"/>
    <property type="evidence" value="ECO:0007669"/>
    <property type="project" value="InterPro"/>
</dbReference>
<evidence type="ECO:0000313" key="16">
    <source>
        <dbReference type="EMBL" id="MDA5623203.1"/>
    </source>
</evidence>
<evidence type="ECO:0000256" key="10">
    <source>
        <dbReference type="ARBA" id="ARBA00023136"/>
    </source>
</evidence>
<evidence type="ECO:0000256" key="4">
    <source>
        <dbReference type="ARBA" id="ARBA00022475"/>
    </source>
</evidence>
<keyword evidence="11 14" id="KW-1015">Disulfide bond</keyword>
<feature type="disulfide bond" description="Redox-active" evidence="14">
    <location>
        <begin position="105"/>
        <end position="131"/>
    </location>
</feature>
<gene>
    <name evidence="14 16" type="primary">dsbB</name>
    <name evidence="16" type="ORF">NM948_06535</name>
    <name evidence="17" type="ORF">NQF69_03385</name>
</gene>
<dbReference type="NCBIfam" id="NF002485">
    <property type="entry name" value="PRK01749.1"/>
    <property type="match status" value="1"/>
</dbReference>
<evidence type="ECO:0000256" key="3">
    <source>
        <dbReference type="ARBA" id="ARBA00022448"/>
    </source>
</evidence>
<dbReference type="Gene3D" id="1.20.1550.10">
    <property type="entry name" value="DsbB-like"/>
    <property type="match status" value="1"/>
</dbReference>
<comment type="function">
    <text evidence="14">Required for disulfide bond formation in some periplasmic proteins. Acts by oxidizing the DsbA protein.</text>
</comment>
<accession>A0A1E3XLS2</accession>
<evidence type="ECO:0000256" key="15">
    <source>
        <dbReference type="SAM" id="Phobius"/>
    </source>
</evidence>
<dbReference type="GO" id="GO:0015035">
    <property type="term" value="F:protein-disulfide reductase activity"/>
    <property type="evidence" value="ECO:0007669"/>
    <property type="project" value="UniProtKB-UniRule"/>
</dbReference>
<evidence type="ECO:0000256" key="6">
    <source>
        <dbReference type="ARBA" id="ARBA00022692"/>
    </source>
</evidence>
<evidence type="ECO:0000313" key="17">
    <source>
        <dbReference type="EMBL" id="MDT3451814.1"/>
    </source>
</evidence>
<dbReference type="SUPFAM" id="SSF158442">
    <property type="entry name" value="DsbB-like"/>
    <property type="match status" value="1"/>
</dbReference>
<keyword evidence="12 14" id="KW-0143">Chaperone</keyword>
<dbReference type="GO" id="GO:0005886">
    <property type="term" value="C:plasma membrane"/>
    <property type="evidence" value="ECO:0007669"/>
    <property type="project" value="UniProtKB-SubCell"/>
</dbReference>
<keyword evidence="5" id="KW-0997">Cell inner membrane</keyword>
<feature type="transmembrane region" description="Helical" evidence="15">
    <location>
        <begin position="72"/>
        <end position="93"/>
    </location>
</feature>
<dbReference type="RefSeq" id="WP_005724450.1">
    <property type="nucleotide sequence ID" value="NZ_AP025519.1"/>
</dbReference>
<organism evidence="16 18">
    <name type="scientific">Pasteurella multocida</name>
    <dbReference type="NCBI Taxonomy" id="747"/>
    <lineage>
        <taxon>Bacteria</taxon>
        <taxon>Pseudomonadati</taxon>
        <taxon>Pseudomonadota</taxon>
        <taxon>Gammaproteobacteria</taxon>
        <taxon>Pasteurellales</taxon>
        <taxon>Pasteurellaceae</taxon>
        <taxon>Pasteurella</taxon>
    </lineage>
</organism>
<evidence type="ECO:0000256" key="5">
    <source>
        <dbReference type="ARBA" id="ARBA00022519"/>
    </source>
</evidence>
<dbReference type="Proteomes" id="UP001182304">
    <property type="component" value="Unassembled WGS sequence"/>
</dbReference>
<dbReference type="InterPro" id="IPR023380">
    <property type="entry name" value="DsbB-like_sf"/>
</dbReference>
<evidence type="ECO:0000256" key="7">
    <source>
        <dbReference type="ARBA" id="ARBA00022982"/>
    </source>
</evidence>
<dbReference type="EMBL" id="JANIEN010000002">
    <property type="protein sequence ID" value="MDT3451814.1"/>
    <property type="molecule type" value="Genomic_DNA"/>
</dbReference>
<name>A0A1E3XLS2_PASMD</name>
<keyword evidence="13 14" id="KW-0676">Redox-active center</keyword>
<dbReference type="GO" id="GO:0009055">
    <property type="term" value="F:electron transfer activity"/>
    <property type="evidence" value="ECO:0007669"/>
    <property type="project" value="UniProtKB-UniRule"/>
</dbReference>
<keyword evidence="10 14" id="KW-0472">Membrane</keyword>
<keyword evidence="9 14" id="KW-0560">Oxidoreductase</keyword>
<comment type="caution">
    <text evidence="14">Lacks conserved residue(s) required for the propagation of feature annotation.</text>
</comment>
<dbReference type="HAMAP" id="MF_00286">
    <property type="entry name" value="DsbB"/>
    <property type="match status" value="1"/>
</dbReference>
<dbReference type="PANTHER" id="PTHR36570:SF2">
    <property type="entry name" value="DISULFIDE BOND FORMATION PROTEIN B"/>
    <property type="match status" value="1"/>
</dbReference>
<feature type="transmembrane region" description="Helical" evidence="15">
    <location>
        <begin position="143"/>
        <end position="166"/>
    </location>
</feature>
<dbReference type="InterPro" id="IPR022920">
    <property type="entry name" value="Disulphide_bond_form_DsbB"/>
</dbReference>
<evidence type="ECO:0000256" key="14">
    <source>
        <dbReference type="HAMAP-Rule" id="MF_00286"/>
    </source>
</evidence>
<reference evidence="16" key="1">
    <citation type="submission" date="2022-07" db="EMBL/GenBank/DDBJ databases">
        <title>Genome-based characterization of novel serogroup A variants of Pasteurella multocida.</title>
        <authorList>
            <person name="Prajapati A."/>
            <person name="Yogisharadhya R."/>
            <person name="Mohanty N."/>
            <person name="Chanda M."/>
            <person name="Mendem S.K."/>
            <person name="Siddaramappa S."/>
            <person name="Shivachandra S.B."/>
        </authorList>
    </citation>
    <scope>NUCLEOTIDE SEQUENCE</scope>
    <source>
        <strain evidence="16">NIVEDIPm19</strain>
    </source>
</reference>
<keyword evidence="6 14" id="KW-0812">Transmembrane</keyword>
<dbReference type="InterPro" id="IPR003752">
    <property type="entry name" value="DiS_bond_form_DsbB/BdbC"/>
</dbReference>
<dbReference type="SMR" id="A0A1E3XLS2"/>
<sequence length="178" mass="20036">MLSFFKTLSTKRSAWFLLFSSALLLEAIALYFQHGMGLAPCVMCIYERVAILGIAFSGLLGLLYPSSMLLRLVALLIGLSSAIKGLMISITHLDLQLYPAPWKQCSAVAEFPETLPLDQWFPALFLPSGSCSEVTWQFLGFSMVQWIVVIFALYTLLLALIFISQVKRLKPKQRRLFH</sequence>
<feature type="disulfide bond" description="Redox-active" evidence="14">
    <location>
        <begin position="41"/>
        <end position="44"/>
    </location>
</feature>
<dbReference type="KEGG" id="pmul:DR93_2032"/>
<evidence type="ECO:0000256" key="12">
    <source>
        <dbReference type="ARBA" id="ARBA00023186"/>
    </source>
</evidence>
<evidence type="ECO:0000256" key="2">
    <source>
        <dbReference type="ARBA" id="ARBA00008823"/>
    </source>
</evidence>
<evidence type="ECO:0000256" key="13">
    <source>
        <dbReference type="ARBA" id="ARBA00023284"/>
    </source>
</evidence>
<evidence type="ECO:0000256" key="11">
    <source>
        <dbReference type="ARBA" id="ARBA00023157"/>
    </source>
</evidence>
<feature type="topological domain" description="Cytoplasmic" evidence="14">
    <location>
        <begin position="1"/>
        <end position="14"/>
    </location>
</feature>
<evidence type="ECO:0000256" key="8">
    <source>
        <dbReference type="ARBA" id="ARBA00022989"/>
    </source>
</evidence>
<keyword evidence="3 14" id="KW-0813">Transport</keyword>
<protein>
    <recommendedName>
        <fullName evidence="14">Disulfide bond formation protein B</fullName>
    </recommendedName>
    <alternativeName>
        <fullName evidence="14">Disulfide oxidoreductase</fullName>
    </alternativeName>
</protein>
<feature type="topological domain" description="Periplasmic" evidence="14">
    <location>
        <begin position="91"/>
        <end position="145"/>
    </location>
</feature>
<evidence type="ECO:0000256" key="1">
    <source>
        <dbReference type="ARBA" id="ARBA00004429"/>
    </source>
</evidence>
<feature type="topological domain" description="Cytoplasmic" evidence="14">
    <location>
        <begin position="165"/>
        <end position="178"/>
    </location>
</feature>
<keyword evidence="7 14" id="KW-0249">Electron transport</keyword>
<dbReference type="PANTHER" id="PTHR36570">
    <property type="entry name" value="DISULFIDE BOND FORMATION PROTEIN B"/>
    <property type="match status" value="1"/>
</dbReference>